<sequence length="87" mass="10711">HKKTKILKLRKFTGPYKCRITKIYKKRVYKILNKPRNIFYQIVRLAIQFSDYQIYFLPYFCSLVYDETNFEIQRTILSYWGGRSIEN</sequence>
<comment type="caution">
    <text evidence="1">The sequence shown here is derived from an EMBL/GenBank/DDBJ whole genome shotgun (WGS) entry which is preliminary data.</text>
</comment>
<proteinExistence type="predicted"/>
<organism evidence="1 2">
    <name type="scientific">Brachionus plicatilis</name>
    <name type="common">Marine rotifer</name>
    <name type="synonym">Brachionus muelleri</name>
    <dbReference type="NCBI Taxonomy" id="10195"/>
    <lineage>
        <taxon>Eukaryota</taxon>
        <taxon>Metazoa</taxon>
        <taxon>Spiralia</taxon>
        <taxon>Gnathifera</taxon>
        <taxon>Rotifera</taxon>
        <taxon>Eurotatoria</taxon>
        <taxon>Monogononta</taxon>
        <taxon>Pseudotrocha</taxon>
        <taxon>Ploima</taxon>
        <taxon>Brachionidae</taxon>
        <taxon>Brachionus</taxon>
    </lineage>
</organism>
<gene>
    <name evidence="1" type="ORF">BpHYR1_039252</name>
</gene>
<evidence type="ECO:0000313" key="2">
    <source>
        <dbReference type="Proteomes" id="UP000276133"/>
    </source>
</evidence>
<protein>
    <submittedName>
        <fullName evidence="1">Uncharacterized protein</fullName>
    </submittedName>
</protein>
<evidence type="ECO:0000313" key="1">
    <source>
        <dbReference type="EMBL" id="RNA01288.1"/>
    </source>
</evidence>
<feature type="non-terminal residue" evidence="1">
    <location>
        <position position="1"/>
    </location>
</feature>
<name>A0A3M7PRK9_BRAPC</name>
<dbReference type="EMBL" id="REGN01009386">
    <property type="protein sequence ID" value="RNA01288.1"/>
    <property type="molecule type" value="Genomic_DNA"/>
</dbReference>
<keyword evidence="2" id="KW-1185">Reference proteome</keyword>
<accession>A0A3M7PRK9</accession>
<dbReference type="Proteomes" id="UP000276133">
    <property type="component" value="Unassembled WGS sequence"/>
</dbReference>
<dbReference type="AlphaFoldDB" id="A0A3M7PRK9"/>
<reference evidence="1 2" key="1">
    <citation type="journal article" date="2018" name="Sci. Rep.">
        <title>Genomic signatures of local adaptation to the degree of environmental predictability in rotifers.</title>
        <authorList>
            <person name="Franch-Gras L."/>
            <person name="Hahn C."/>
            <person name="Garcia-Roger E.M."/>
            <person name="Carmona M.J."/>
            <person name="Serra M."/>
            <person name="Gomez A."/>
        </authorList>
    </citation>
    <scope>NUCLEOTIDE SEQUENCE [LARGE SCALE GENOMIC DNA]</scope>
    <source>
        <strain evidence="1">HYR1</strain>
    </source>
</reference>